<feature type="compositionally biased region" description="Low complexity" evidence="1">
    <location>
        <begin position="53"/>
        <end position="71"/>
    </location>
</feature>
<name>A0A3M9YI45_9PEZI</name>
<protein>
    <submittedName>
        <fullName evidence="2">Uncharacterized protein</fullName>
    </submittedName>
</protein>
<evidence type="ECO:0000313" key="3">
    <source>
        <dbReference type="Proteomes" id="UP000267145"/>
    </source>
</evidence>
<sequence>MSTCSVAAAAPAHQSIFGQPHCPLPQQSATAHSRTYKVGPINPKAQAQPPPIQMQMQTHTQPQPQPQMQHQARTKPAELALSTQTSLPALPKPPRRVMAGLLSIAPELRDLILEEVLRLPEREAPVDPSASQDRKRRKYRDDMRCSDGHDIWVKDKSFLAAAQETPAIMLVNRQLHAEAAAVIARTKTHYRLDVMYVKECGLWPTWLSVPRLAHHADSIYVQFRIFDPPADVNEDWRNPRQFLGGDGGPAMIVWNFFALMKDYLLHGPTAFESLVATKNSFSVKTLILDILPPPPGTKDDNLGFPSGSAQGSRLERFVASRMASHRWPIPPEGLEHTMPAEKLAMFIAGKLSSLLSRHEDYGAPVFHRVGSIDIRVGGETRRLFDLDELLDMIPTRPIKGKTPEETLKQQKTIDDWKATMSKKRKTWG</sequence>
<dbReference type="EMBL" id="RBVV01000012">
    <property type="protein sequence ID" value="RNJ59855.1"/>
    <property type="molecule type" value="Genomic_DNA"/>
</dbReference>
<comment type="caution">
    <text evidence="2">The sequence shown here is derived from an EMBL/GenBank/DDBJ whole genome shotgun (WGS) entry which is preliminary data.</text>
</comment>
<dbReference type="STRING" id="1051616.A0A3M9YI45"/>
<organism evidence="2 3">
    <name type="scientific">Verticillium nonalfalfae</name>
    <dbReference type="NCBI Taxonomy" id="1051616"/>
    <lineage>
        <taxon>Eukaryota</taxon>
        <taxon>Fungi</taxon>
        <taxon>Dikarya</taxon>
        <taxon>Ascomycota</taxon>
        <taxon>Pezizomycotina</taxon>
        <taxon>Sordariomycetes</taxon>
        <taxon>Hypocreomycetidae</taxon>
        <taxon>Glomerellales</taxon>
        <taxon>Plectosphaerellaceae</taxon>
        <taxon>Verticillium</taxon>
    </lineage>
</organism>
<gene>
    <name evidence="2" type="ORF">D7B24_001093</name>
</gene>
<evidence type="ECO:0000313" key="2">
    <source>
        <dbReference type="EMBL" id="RNJ59855.1"/>
    </source>
</evidence>
<proteinExistence type="predicted"/>
<dbReference type="GeneID" id="39604782"/>
<dbReference type="Proteomes" id="UP000267145">
    <property type="component" value="Unassembled WGS sequence"/>
</dbReference>
<feature type="region of interest" description="Disordered" evidence="1">
    <location>
        <begin position="122"/>
        <end position="141"/>
    </location>
</feature>
<dbReference type="AlphaFoldDB" id="A0A3M9YI45"/>
<evidence type="ECO:0000256" key="1">
    <source>
        <dbReference type="SAM" id="MobiDB-lite"/>
    </source>
</evidence>
<feature type="region of interest" description="Disordered" evidence="1">
    <location>
        <begin position="40"/>
        <end position="75"/>
    </location>
</feature>
<reference evidence="2 3" key="1">
    <citation type="submission" date="2018-10" db="EMBL/GenBank/DDBJ databases">
        <title>Genome sequence of Verticillium nonalfalfae VnAa140.</title>
        <authorList>
            <person name="Stajich J.E."/>
            <person name="Kasson M.T."/>
        </authorList>
    </citation>
    <scope>NUCLEOTIDE SEQUENCE [LARGE SCALE GENOMIC DNA]</scope>
    <source>
        <strain evidence="2 3">VnAa140</strain>
    </source>
</reference>
<keyword evidence="3" id="KW-1185">Reference proteome</keyword>
<accession>A0A3M9YI45</accession>
<dbReference type="RefSeq" id="XP_028498013.1">
    <property type="nucleotide sequence ID" value="XM_028635338.1"/>
</dbReference>